<comment type="cofactor">
    <cofactor evidence="1">
        <name>dipyrromethane</name>
        <dbReference type="ChEBI" id="CHEBI:60342"/>
    </cofactor>
</comment>
<dbReference type="GO" id="GO:0005737">
    <property type="term" value="C:cytoplasm"/>
    <property type="evidence" value="ECO:0007669"/>
    <property type="project" value="UniProtKB-UniRule"/>
</dbReference>
<organism evidence="12 13">
    <name type="scientific">Zymomonas mobilis subsp. mobilis (strain ATCC 10988 / DSM 424 / LMG 404 / NCIMB 8938 / NRRL B-806 / ZM1)</name>
    <dbReference type="NCBI Taxonomy" id="555217"/>
    <lineage>
        <taxon>Bacteria</taxon>
        <taxon>Pseudomonadati</taxon>
        <taxon>Pseudomonadota</taxon>
        <taxon>Alphaproteobacteria</taxon>
        <taxon>Sphingomonadales</taxon>
        <taxon>Zymomonadaceae</taxon>
        <taxon>Zymomonas</taxon>
    </lineage>
</organism>
<evidence type="ECO:0000259" key="11">
    <source>
        <dbReference type="Pfam" id="PF03900"/>
    </source>
</evidence>
<dbReference type="EC" id="2.5.1.61" evidence="9"/>
<dbReference type="GO" id="GO:0006782">
    <property type="term" value="P:protoporphyrinogen IX biosynthetic process"/>
    <property type="evidence" value="ECO:0007669"/>
    <property type="project" value="UniProtKB-UniPathway"/>
</dbReference>
<dbReference type="NCBIfam" id="TIGR00212">
    <property type="entry name" value="hemC"/>
    <property type="match status" value="1"/>
</dbReference>
<dbReference type="HOGENOM" id="CLU_019704_1_2_5"/>
<evidence type="ECO:0000256" key="1">
    <source>
        <dbReference type="ARBA" id="ARBA00001916"/>
    </source>
</evidence>
<dbReference type="UniPathway" id="UPA00251">
    <property type="reaction ID" value="UER00319"/>
</dbReference>
<feature type="domain" description="Porphobilinogen deaminase C-terminal" evidence="11">
    <location>
        <begin position="223"/>
        <end position="288"/>
    </location>
</feature>
<evidence type="ECO:0000313" key="13">
    <source>
        <dbReference type="Proteomes" id="UP000001494"/>
    </source>
</evidence>
<dbReference type="Gene3D" id="3.30.160.40">
    <property type="entry name" value="Porphobilinogen deaminase, C-terminal domain"/>
    <property type="match status" value="1"/>
</dbReference>
<dbReference type="RefSeq" id="WP_014500966.1">
    <property type="nucleotide sequence ID" value="NC_017262.1"/>
</dbReference>
<feature type="domain" description="Porphobilinogen deaminase N-terminal" evidence="10">
    <location>
        <begin position="6"/>
        <end position="209"/>
    </location>
</feature>
<evidence type="ECO:0000256" key="9">
    <source>
        <dbReference type="NCBIfam" id="TIGR00212"/>
    </source>
</evidence>
<comment type="similarity">
    <text evidence="4">Belongs to the HMBS family.</text>
</comment>
<dbReference type="FunFam" id="3.40.190.10:FF:000005">
    <property type="entry name" value="Porphobilinogen deaminase"/>
    <property type="match status" value="1"/>
</dbReference>
<evidence type="ECO:0000259" key="10">
    <source>
        <dbReference type="Pfam" id="PF01379"/>
    </source>
</evidence>
<proteinExistence type="inferred from homology"/>
<comment type="pathway">
    <text evidence="3">Porphyrin-containing compound metabolism; protoporphyrin-IX biosynthesis; coproporphyrinogen-III from 5-aminolevulinate: step 2/4.</text>
</comment>
<evidence type="ECO:0000256" key="5">
    <source>
        <dbReference type="ARBA" id="ARBA00011245"/>
    </source>
</evidence>
<dbReference type="AlphaFoldDB" id="A0A0H3FZK3"/>
<comment type="subunit">
    <text evidence="5">Monomer.</text>
</comment>
<dbReference type="InterPro" id="IPR022417">
    <property type="entry name" value="Porphobilin_deaminase_N"/>
</dbReference>
<dbReference type="InterPro" id="IPR022419">
    <property type="entry name" value="Porphobilin_deaminase_cofac_BS"/>
</dbReference>
<dbReference type="PRINTS" id="PR00151">
    <property type="entry name" value="PORPHBDMNASE"/>
</dbReference>
<protein>
    <recommendedName>
        <fullName evidence="9">Hydroxymethylbilane synthase</fullName>
        <ecNumber evidence="9">2.5.1.61</ecNumber>
    </recommendedName>
</protein>
<keyword evidence="7" id="KW-0627">Porphyrin biosynthesis</keyword>
<dbReference type="PANTHER" id="PTHR11557:SF0">
    <property type="entry name" value="PORPHOBILINOGEN DEAMINASE"/>
    <property type="match status" value="1"/>
</dbReference>
<comment type="catalytic activity">
    <reaction evidence="8">
        <text>4 porphobilinogen + H2O = hydroxymethylbilane + 4 NH4(+)</text>
        <dbReference type="Rhea" id="RHEA:13185"/>
        <dbReference type="ChEBI" id="CHEBI:15377"/>
        <dbReference type="ChEBI" id="CHEBI:28938"/>
        <dbReference type="ChEBI" id="CHEBI:57845"/>
        <dbReference type="ChEBI" id="CHEBI:58126"/>
        <dbReference type="EC" id="2.5.1.61"/>
    </reaction>
</comment>
<dbReference type="PIRSF" id="PIRSF001438">
    <property type="entry name" value="4pyrrol_synth_OHMeBilane_synth"/>
    <property type="match status" value="1"/>
</dbReference>
<evidence type="ECO:0000256" key="3">
    <source>
        <dbReference type="ARBA" id="ARBA00004735"/>
    </source>
</evidence>
<dbReference type="InterPro" id="IPR000860">
    <property type="entry name" value="HemC"/>
</dbReference>
<dbReference type="Pfam" id="PF01379">
    <property type="entry name" value="Porphobil_deam"/>
    <property type="match status" value="1"/>
</dbReference>
<accession>A0A0H3FZK3</accession>
<dbReference type="PROSITE" id="PS00533">
    <property type="entry name" value="PORPHOBILINOGEN_DEAM"/>
    <property type="match status" value="1"/>
</dbReference>
<dbReference type="SUPFAM" id="SSF53850">
    <property type="entry name" value="Periplasmic binding protein-like II"/>
    <property type="match status" value="1"/>
</dbReference>
<dbReference type="Pfam" id="PF03900">
    <property type="entry name" value="Porphobil_deamC"/>
    <property type="match status" value="1"/>
</dbReference>
<dbReference type="EMBL" id="CP002850">
    <property type="protein sequence ID" value="AEH63092.1"/>
    <property type="molecule type" value="Genomic_DNA"/>
</dbReference>
<keyword evidence="6 12" id="KW-0808">Transferase</keyword>
<dbReference type="InterPro" id="IPR036803">
    <property type="entry name" value="Porphobilinogen_deaminase_C_sf"/>
</dbReference>
<dbReference type="KEGG" id="zmm:Zmob_1266"/>
<gene>
    <name evidence="12" type="ordered locus">Zmob_1266</name>
</gene>
<dbReference type="Proteomes" id="UP000001494">
    <property type="component" value="Chromosome"/>
</dbReference>
<dbReference type="eggNOG" id="COG0181">
    <property type="taxonomic scope" value="Bacteria"/>
</dbReference>
<evidence type="ECO:0000256" key="7">
    <source>
        <dbReference type="ARBA" id="ARBA00023244"/>
    </source>
</evidence>
<reference evidence="12 13" key="1">
    <citation type="journal article" date="2011" name="J. Bacteriol.">
        <title>Genome sequence of the ethanol-producing Zymomonas mobilis subsp. mobilis lectotype strain ATCC 10988.</title>
        <authorList>
            <person name="Pappas K.M."/>
            <person name="Kouvelis V.N."/>
            <person name="Saunders E."/>
            <person name="Brettin T.S."/>
            <person name="Bruce D."/>
            <person name="Detter C."/>
            <person name="Balakireva M."/>
            <person name="Han C.S."/>
            <person name="Savvakis G."/>
            <person name="Kyrpides N.C."/>
            <person name="Typas M.A."/>
        </authorList>
    </citation>
    <scope>NUCLEOTIDE SEQUENCE [LARGE SCALE GENOMIC DNA]</scope>
    <source>
        <strain evidence="13">ATCC 10988 / DSM 424 / CCUG 17860 / LMG 404 / NCIMB 8938 / NRRL B-806 / ZM1</strain>
    </source>
</reference>
<dbReference type="GO" id="GO:0004418">
    <property type="term" value="F:hydroxymethylbilane synthase activity"/>
    <property type="evidence" value="ECO:0007669"/>
    <property type="project" value="UniProtKB-UniRule"/>
</dbReference>
<evidence type="ECO:0000256" key="2">
    <source>
        <dbReference type="ARBA" id="ARBA00002869"/>
    </source>
</evidence>
<evidence type="ECO:0000256" key="4">
    <source>
        <dbReference type="ARBA" id="ARBA00005638"/>
    </source>
</evidence>
<evidence type="ECO:0000256" key="8">
    <source>
        <dbReference type="ARBA" id="ARBA00048169"/>
    </source>
</evidence>
<comment type="function">
    <text evidence="2">Tetrapolymerization of the monopyrrole PBG into the hydroxymethylbilane pre-uroporphyrinogen in several discrete steps.</text>
</comment>
<dbReference type="PANTHER" id="PTHR11557">
    <property type="entry name" value="PORPHOBILINOGEN DEAMINASE"/>
    <property type="match status" value="1"/>
</dbReference>
<dbReference type="Gene3D" id="3.40.190.10">
    <property type="entry name" value="Periplasmic binding protein-like II"/>
    <property type="match status" value="2"/>
</dbReference>
<dbReference type="InterPro" id="IPR022418">
    <property type="entry name" value="Porphobilinogen_deaminase_C"/>
</dbReference>
<name>A0A0H3FZK3_ZYMMA</name>
<dbReference type="OrthoDB" id="9810298at2"/>
<sequence length="308" mass="33498">MQLPFRLGSRGSPLALIQARSVASALCAAHSWSEDAVVIVPIRTSGDKNRHQALADIGGKALWTKELDIALTTGQIDAAVHSMKDVETFRPSHISIAAMLPREDVHDRLIGIPSLEVLPYSGCVGTASPRRAAQIRCIRPDIEIKLLRGNIDTRLEKLANKQFDATLLAAAGLIRLGRNDVGYDVPLDQMLPAAGQGAIGIEALADSAAWEKVSIIDHYPTHLAVQSERQLLLRLNADCHSPIAVFAEILEKNIRLRACLYTENGKFSASIDKEISQPSDAFEVGSLLLNQSPPEVQALFLPRVLSER</sequence>
<evidence type="ECO:0000256" key="6">
    <source>
        <dbReference type="ARBA" id="ARBA00022679"/>
    </source>
</evidence>
<dbReference type="CDD" id="cd00494">
    <property type="entry name" value="PBP2_HMBS"/>
    <property type="match status" value="1"/>
</dbReference>
<evidence type="ECO:0000313" key="12">
    <source>
        <dbReference type="EMBL" id="AEH63092.1"/>
    </source>
</evidence>
<dbReference type="SUPFAM" id="SSF54782">
    <property type="entry name" value="Porphobilinogen deaminase (hydroxymethylbilane synthase), C-terminal domain"/>
    <property type="match status" value="1"/>
</dbReference>